<keyword evidence="3" id="KW-1185">Reference proteome</keyword>
<evidence type="ECO:0000313" key="2">
    <source>
        <dbReference type="EMBL" id="KRX06179.1"/>
    </source>
</evidence>
<dbReference type="AlphaFoldDB" id="A0A0V0QUT0"/>
<comment type="caution">
    <text evidence="2">The sequence shown here is derived from an EMBL/GenBank/DDBJ whole genome shotgun (WGS) entry which is preliminary data.</text>
</comment>
<feature type="transmembrane region" description="Helical" evidence="1">
    <location>
        <begin position="14"/>
        <end position="39"/>
    </location>
</feature>
<dbReference type="Proteomes" id="UP000054937">
    <property type="component" value="Unassembled WGS sequence"/>
</dbReference>
<dbReference type="OrthoDB" id="421226at2759"/>
<protein>
    <recommendedName>
        <fullName evidence="4">Cyclic nucleotide-binding protein</fullName>
    </recommendedName>
</protein>
<accession>A0A0V0QUT0</accession>
<keyword evidence="1" id="KW-0472">Membrane</keyword>
<sequence length="108" mass="12415">MMGGGSQGETVYEITFSCLILLGTVAIFATILGTITVILEDIQRKGKDYNKEKETLNQFFKNQPQENFLKLYKIKFVPFDTILYAKPSNIFPLRFQISQVIHGYERTN</sequence>
<evidence type="ECO:0008006" key="4">
    <source>
        <dbReference type="Google" id="ProtNLM"/>
    </source>
</evidence>
<proteinExistence type="predicted"/>
<organism evidence="2 3">
    <name type="scientific">Pseudocohnilembus persalinus</name>
    <name type="common">Ciliate</name>
    <dbReference type="NCBI Taxonomy" id="266149"/>
    <lineage>
        <taxon>Eukaryota</taxon>
        <taxon>Sar</taxon>
        <taxon>Alveolata</taxon>
        <taxon>Ciliophora</taxon>
        <taxon>Intramacronucleata</taxon>
        <taxon>Oligohymenophorea</taxon>
        <taxon>Scuticociliatia</taxon>
        <taxon>Philasterida</taxon>
        <taxon>Pseudocohnilembidae</taxon>
        <taxon>Pseudocohnilembus</taxon>
    </lineage>
</organism>
<evidence type="ECO:0000313" key="3">
    <source>
        <dbReference type="Proteomes" id="UP000054937"/>
    </source>
</evidence>
<keyword evidence="1" id="KW-1133">Transmembrane helix</keyword>
<keyword evidence="1" id="KW-0812">Transmembrane</keyword>
<gene>
    <name evidence="2" type="ORF">PPERSA_06061</name>
</gene>
<dbReference type="EMBL" id="LDAU01000098">
    <property type="protein sequence ID" value="KRX06179.1"/>
    <property type="molecule type" value="Genomic_DNA"/>
</dbReference>
<evidence type="ECO:0000256" key="1">
    <source>
        <dbReference type="SAM" id="Phobius"/>
    </source>
</evidence>
<name>A0A0V0QUT0_PSEPJ</name>
<reference evidence="2 3" key="1">
    <citation type="journal article" date="2015" name="Sci. Rep.">
        <title>Genome of the facultative scuticociliatosis pathogen Pseudocohnilembus persalinus provides insight into its virulence through horizontal gene transfer.</title>
        <authorList>
            <person name="Xiong J."/>
            <person name="Wang G."/>
            <person name="Cheng J."/>
            <person name="Tian M."/>
            <person name="Pan X."/>
            <person name="Warren A."/>
            <person name="Jiang C."/>
            <person name="Yuan D."/>
            <person name="Miao W."/>
        </authorList>
    </citation>
    <scope>NUCLEOTIDE SEQUENCE [LARGE SCALE GENOMIC DNA]</scope>
    <source>
        <strain evidence="2">36N120E</strain>
    </source>
</reference>
<dbReference type="InParanoid" id="A0A0V0QUT0"/>